<dbReference type="EMBL" id="JAESVA010000002">
    <property type="protein sequence ID" value="MCB8880112.1"/>
    <property type="molecule type" value="Genomic_DNA"/>
</dbReference>
<dbReference type="Proteomes" id="UP000721844">
    <property type="component" value="Unassembled WGS sequence"/>
</dbReference>
<feature type="region of interest" description="Disordered" evidence="1">
    <location>
        <begin position="1"/>
        <end position="26"/>
    </location>
</feature>
<feature type="compositionally biased region" description="Basic and acidic residues" evidence="1">
    <location>
        <begin position="190"/>
        <end position="200"/>
    </location>
</feature>
<dbReference type="RefSeq" id="WP_227306718.1">
    <property type="nucleotide sequence ID" value="NZ_JAESVA010000002.1"/>
</dbReference>
<dbReference type="AlphaFoldDB" id="A0A964E3B8"/>
<evidence type="ECO:0000256" key="1">
    <source>
        <dbReference type="SAM" id="MobiDB-lite"/>
    </source>
</evidence>
<comment type="caution">
    <text evidence="2">The sequence shown here is derived from an EMBL/GenBank/DDBJ whole genome shotgun (WGS) entry which is preliminary data.</text>
</comment>
<dbReference type="Pfam" id="PF20901">
    <property type="entry name" value="Sf6_terminase"/>
    <property type="match status" value="1"/>
</dbReference>
<accession>A0A964E3B8</accession>
<evidence type="ECO:0000313" key="2">
    <source>
        <dbReference type="EMBL" id="MCB8880112.1"/>
    </source>
</evidence>
<dbReference type="InterPro" id="IPR048683">
    <property type="entry name" value="Sf6_terminase"/>
</dbReference>
<feature type="compositionally biased region" description="Low complexity" evidence="1">
    <location>
        <begin position="15"/>
        <end position="25"/>
    </location>
</feature>
<reference evidence="2 3" key="1">
    <citation type="journal article" date="2021" name="Microorganisms">
        <title>Acidisoma silvae sp. nov. and Acidisomacellulosilytica sp. nov., Two Acidophilic Bacteria Isolated from Decaying Wood, Hydrolyzing Cellulose and Producing Poly-3-hydroxybutyrate.</title>
        <authorList>
            <person name="Mieszkin S."/>
            <person name="Pouder E."/>
            <person name="Uroz S."/>
            <person name="Simon-Colin C."/>
            <person name="Alain K."/>
        </authorList>
    </citation>
    <scope>NUCLEOTIDE SEQUENCE [LARGE SCALE GENOMIC DNA]</scope>
    <source>
        <strain evidence="2 3">HW T5.17</strain>
    </source>
</reference>
<sequence length="218" mass="24299">MTKSPAKTEGRAKAKAPTPRAANKTRAAAVKRKVVDQFTQEFADEFCRLIREDHTIREIIAMPGMPSWSTIHGWMRRHASFKQDYLLARDASADIVEAKIIEISKTAKDKDSAAAARVQTSALQWVAGKRSARYGERVHHDLQHLDRNGNPADPQAVDIASLAMDKLTTAELKMLIYLYRKMGVILPHEPPPETIEHDSAGEVPALDEPHGDEDNDDD</sequence>
<protein>
    <recommendedName>
        <fullName evidence="4">Terminase small subunit</fullName>
    </recommendedName>
</protein>
<evidence type="ECO:0008006" key="4">
    <source>
        <dbReference type="Google" id="ProtNLM"/>
    </source>
</evidence>
<feature type="region of interest" description="Disordered" evidence="1">
    <location>
        <begin position="189"/>
        <end position="218"/>
    </location>
</feature>
<gene>
    <name evidence="2" type="ORF">ACELLULO517_07685</name>
</gene>
<proteinExistence type="predicted"/>
<keyword evidence="3" id="KW-1185">Reference proteome</keyword>
<organism evidence="2 3">
    <name type="scientific">Acidisoma cellulosilyticum</name>
    <dbReference type="NCBI Taxonomy" id="2802395"/>
    <lineage>
        <taxon>Bacteria</taxon>
        <taxon>Pseudomonadati</taxon>
        <taxon>Pseudomonadota</taxon>
        <taxon>Alphaproteobacteria</taxon>
        <taxon>Acetobacterales</taxon>
        <taxon>Acidocellaceae</taxon>
        <taxon>Acidisoma</taxon>
    </lineage>
</organism>
<feature type="compositionally biased region" description="Basic and acidic residues" evidence="1">
    <location>
        <begin position="1"/>
        <end position="12"/>
    </location>
</feature>
<name>A0A964E3B8_9PROT</name>
<evidence type="ECO:0000313" key="3">
    <source>
        <dbReference type="Proteomes" id="UP000721844"/>
    </source>
</evidence>
<dbReference type="Gene3D" id="1.10.10.60">
    <property type="entry name" value="Homeodomain-like"/>
    <property type="match status" value="1"/>
</dbReference>